<dbReference type="GO" id="GO:0008409">
    <property type="term" value="F:5'-3' exonuclease activity"/>
    <property type="evidence" value="ECO:0007669"/>
    <property type="project" value="TreeGrafter"/>
</dbReference>
<dbReference type="SMART" id="SM00513">
    <property type="entry name" value="SAP"/>
    <property type="match status" value="1"/>
</dbReference>
<dbReference type="InterPro" id="IPR049132">
    <property type="entry name" value="FAN1-like_euk"/>
</dbReference>
<feature type="domain" description="SAP" evidence="10">
    <location>
        <begin position="601"/>
        <end position="635"/>
    </location>
</feature>
<dbReference type="AlphaFoldDB" id="A0A6H5GFX1"/>
<dbReference type="GO" id="GO:0017108">
    <property type="term" value="F:5'-flap endonuclease activity"/>
    <property type="evidence" value="ECO:0007669"/>
    <property type="project" value="TreeGrafter"/>
</dbReference>
<evidence type="ECO:0000259" key="10">
    <source>
        <dbReference type="SMART" id="SM00513"/>
    </source>
</evidence>
<proteinExistence type="inferred from homology"/>
<feature type="compositionally biased region" description="Polar residues" evidence="9">
    <location>
        <begin position="442"/>
        <end position="454"/>
    </location>
</feature>
<dbReference type="GO" id="GO:0004528">
    <property type="term" value="F:phosphodiesterase I activity"/>
    <property type="evidence" value="ECO:0007669"/>
    <property type="project" value="UniProtKB-EC"/>
</dbReference>
<keyword evidence="8" id="KW-0234">DNA repair</keyword>
<dbReference type="GO" id="GO:0046872">
    <property type="term" value="F:metal ion binding"/>
    <property type="evidence" value="ECO:0007669"/>
    <property type="project" value="UniProtKB-KW"/>
</dbReference>
<feature type="region of interest" description="Disordered" evidence="9">
    <location>
        <begin position="1"/>
        <end position="37"/>
    </location>
</feature>
<evidence type="ECO:0000256" key="6">
    <source>
        <dbReference type="ARBA" id="ARBA00022842"/>
    </source>
</evidence>
<feature type="compositionally biased region" description="Basic and acidic residues" evidence="9">
    <location>
        <begin position="89"/>
        <end position="98"/>
    </location>
</feature>
<dbReference type="PANTHER" id="PTHR15749">
    <property type="entry name" value="FANCONI-ASSOCIATED NUCLEASE 1"/>
    <property type="match status" value="1"/>
</dbReference>
<dbReference type="InterPro" id="IPR003034">
    <property type="entry name" value="SAP_dom"/>
</dbReference>
<feature type="region of interest" description="Disordered" evidence="9">
    <location>
        <begin position="425"/>
        <end position="499"/>
    </location>
</feature>
<evidence type="ECO:0000256" key="5">
    <source>
        <dbReference type="ARBA" id="ARBA00022801"/>
    </source>
</evidence>
<evidence type="ECO:0000313" key="13">
    <source>
        <dbReference type="Proteomes" id="UP000479000"/>
    </source>
</evidence>
<feature type="compositionally biased region" description="Basic and acidic residues" evidence="9">
    <location>
        <begin position="13"/>
        <end position="31"/>
    </location>
</feature>
<accession>A0A6H5GFX1</accession>
<protein>
    <recommendedName>
        <fullName evidence="8">Fanconi-associated nuclease</fullName>
        <ecNumber evidence="8">3.1.4.1</ecNumber>
    </recommendedName>
</protein>
<dbReference type="InterPro" id="IPR036361">
    <property type="entry name" value="SAP_dom_sf"/>
</dbReference>
<name>A0A6H5GFX1_9HEMI</name>
<feature type="compositionally biased region" description="Polar residues" evidence="9">
    <location>
        <begin position="225"/>
        <end position="249"/>
    </location>
</feature>
<evidence type="ECO:0000313" key="12">
    <source>
        <dbReference type="EMBL" id="CAB0002356.1"/>
    </source>
</evidence>
<feature type="compositionally biased region" description="Low complexity" evidence="9">
    <location>
        <begin position="465"/>
        <end position="499"/>
    </location>
</feature>
<keyword evidence="5 8" id="KW-0378">Hydrolase</keyword>
<dbReference type="Gene3D" id="3.40.1350.10">
    <property type="match status" value="1"/>
</dbReference>
<feature type="domain" description="VRR-NUC" evidence="11">
    <location>
        <begin position="1055"/>
        <end position="1139"/>
    </location>
</feature>
<feature type="compositionally biased region" description="Polar residues" evidence="9">
    <location>
        <begin position="119"/>
        <end position="141"/>
    </location>
</feature>
<feature type="region of interest" description="Disordered" evidence="9">
    <location>
        <begin position="301"/>
        <end position="365"/>
    </location>
</feature>
<comment type="cofactor">
    <cofactor evidence="8">
        <name>Mg(2+)</name>
        <dbReference type="ChEBI" id="CHEBI:18420"/>
    </cofactor>
    <cofactor evidence="8">
        <name>Mn(2+)</name>
        <dbReference type="ChEBI" id="CHEBI:29035"/>
    </cofactor>
</comment>
<evidence type="ECO:0000256" key="4">
    <source>
        <dbReference type="ARBA" id="ARBA00022723"/>
    </source>
</evidence>
<dbReference type="Pfam" id="PF21170">
    <property type="entry name" value="FAN1_TPR"/>
    <property type="match status" value="1"/>
</dbReference>
<evidence type="ECO:0000256" key="2">
    <source>
        <dbReference type="ARBA" id="ARBA00005533"/>
    </source>
</evidence>
<keyword evidence="8" id="KW-0539">Nucleus</keyword>
<keyword evidence="6 8" id="KW-0460">Magnesium</keyword>
<dbReference type="SMART" id="SM00990">
    <property type="entry name" value="VRR_NUC"/>
    <property type="match status" value="1"/>
</dbReference>
<keyword evidence="8" id="KW-0227">DNA damage</keyword>
<feature type="compositionally biased region" description="Polar residues" evidence="9">
    <location>
        <begin position="304"/>
        <end position="356"/>
    </location>
</feature>
<keyword evidence="13" id="KW-1185">Reference proteome</keyword>
<dbReference type="PANTHER" id="PTHR15749:SF4">
    <property type="entry name" value="FANCONI-ASSOCIATED NUCLEASE 1"/>
    <property type="match status" value="1"/>
</dbReference>
<dbReference type="GO" id="GO:0036297">
    <property type="term" value="P:interstrand cross-link repair"/>
    <property type="evidence" value="ECO:0007669"/>
    <property type="project" value="InterPro"/>
</dbReference>
<evidence type="ECO:0000256" key="1">
    <source>
        <dbReference type="ARBA" id="ARBA00000983"/>
    </source>
</evidence>
<comment type="catalytic activity">
    <reaction evidence="1 8">
        <text>Hydrolytically removes 5'-nucleotides successively from the 3'-hydroxy termini of 3'-hydroxy-terminated oligonucleotides.</text>
        <dbReference type="EC" id="3.1.4.1"/>
    </reaction>
</comment>
<evidence type="ECO:0000256" key="9">
    <source>
        <dbReference type="SAM" id="MobiDB-lite"/>
    </source>
</evidence>
<gene>
    <name evidence="12" type="ORF">NTEN_LOCUS8143</name>
</gene>
<dbReference type="CDD" id="cd22326">
    <property type="entry name" value="FAN1-like"/>
    <property type="match status" value="1"/>
</dbReference>
<comment type="similarity">
    <text evidence="2 8">Belongs to the FAN1 family.</text>
</comment>
<dbReference type="OrthoDB" id="76364at2759"/>
<comment type="function">
    <text evidence="8">Nuclease required for the repair of DNA interstrand cross-links (ICL). Acts as a 5'-3' exonuclease that anchors at a cut end of DNA and cleaves DNA successively at every third nucleotide, allowing to excise an ICL from one strand through flanking incisions.</text>
</comment>
<dbReference type="Gene3D" id="1.10.720.30">
    <property type="entry name" value="SAP domain"/>
    <property type="match status" value="1"/>
</dbReference>
<evidence type="ECO:0000256" key="8">
    <source>
        <dbReference type="RuleBase" id="RU365033"/>
    </source>
</evidence>
<evidence type="ECO:0000256" key="3">
    <source>
        <dbReference type="ARBA" id="ARBA00022722"/>
    </source>
</evidence>
<dbReference type="InterPro" id="IPR011856">
    <property type="entry name" value="tRNA_endonuc-like_dom_sf"/>
</dbReference>
<dbReference type="InterPro" id="IPR033315">
    <property type="entry name" value="Fan1-like"/>
</dbReference>
<dbReference type="EMBL" id="CADCXU010011994">
    <property type="protein sequence ID" value="CAB0002356.1"/>
    <property type="molecule type" value="Genomic_DNA"/>
</dbReference>
<reference evidence="12 13" key="1">
    <citation type="submission" date="2020-02" db="EMBL/GenBank/DDBJ databases">
        <authorList>
            <person name="Ferguson B K."/>
        </authorList>
    </citation>
    <scope>NUCLEOTIDE SEQUENCE [LARGE SCALE GENOMIC DNA]</scope>
</reference>
<comment type="subcellular location">
    <subcellularLocation>
        <location evidence="8">Nucleus</location>
    </subcellularLocation>
</comment>
<dbReference type="Pfam" id="PF08774">
    <property type="entry name" value="VRR_NUC"/>
    <property type="match status" value="1"/>
</dbReference>
<dbReference type="Proteomes" id="UP000479000">
    <property type="component" value="Unassembled WGS sequence"/>
</dbReference>
<dbReference type="GO" id="GO:0005634">
    <property type="term" value="C:nucleus"/>
    <property type="evidence" value="ECO:0007669"/>
    <property type="project" value="UniProtKB-SubCell"/>
</dbReference>
<keyword evidence="7 8" id="KW-0464">Manganese</keyword>
<evidence type="ECO:0000256" key="7">
    <source>
        <dbReference type="ARBA" id="ARBA00023211"/>
    </source>
</evidence>
<keyword evidence="4 8" id="KW-0479">Metal-binding</keyword>
<feature type="region of interest" description="Disordered" evidence="9">
    <location>
        <begin position="225"/>
        <end position="256"/>
    </location>
</feature>
<feature type="compositionally biased region" description="Polar residues" evidence="9">
    <location>
        <begin position="160"/>
        <end position="170"/>
    </location>
</feature>
<dbReference type="EC" id="3.1.4.1" evidence="8"/>
<evidence type="ECO:0000259" key="11">
    <source>
        <dbReference type="SMART" id="SM00990"/>
    </source>
</evidence>
<dbReference type="GO" id="GO:0070336">
    <property type="term" value="F:flap-structured DNA binding"/>
    <property type="evidence" value="ECO:0007669"/>
    <property type="project" value="TreeGrafter"/>
</dbReference>
<dbReference type="InterPro" id="IPR049126">
    <property type="entry name" value="FAN1-like_TPR"/>
</dbReference>
<feature type="compositionally biased region" description="Low complexity" evidence="9">
    <location>
        <begin position="430"/>
        <end position="441"/>
    </location>
</feature>
<feature type="region of interest" description="Disordered" evidence="9">
    <location>
        <begin position="87"/>
        <end position="199"/>
    </location>
</feature>
<organism evidence="12 13">
    <name type="scientific">Nesidiocoris tenuis</name>
    <dbReference type="NCBI Taxonomy" id="355587"/>
    <lineage>
        <taxon>Eukaryota</taxon>
        <taxon>Metazoa</taxon>
        <taxon>Ecdysozoa</taxon>
        <taxon>Arthropoda</taxon>
        <taxon>Hexapoda</taxon>
        <taxon>Insecta</taxon>
        <taxon>Pterygota</taxon>
        <taxon>Neoptera</taxon>
        <taxon>Paraneoptera</taxon>
        <taxon>Hemiptera</taxon>
        <taxon>Heteroptera</taxon>
        <taxon>Panheteroptera</taxon>
        <taxon>Cimicomorpha</taxon>
        <taxon>Miridae</taxon>
        <taxon>Dicyphina</taxon>
        <taxon>Nesidiocoris</taxon>
    </lineage>
</organism>
<sequence>MPKAETPQRAKRQTTEPKPSRSSKKGDELGKNKTQQSLFKYFSPSPIKWESTATNFNNNHSASNVRKALFPSVAMSDADAVCISDEDERSQKSIDSYHRKSKNPANVLSRKYAKKRQGTSETLLASTSSNGVPTTTVSSSENSHKKSTVAPTGGVKSSALPVSNATNSQKGRAKPTTAKSRKRKSAGDSGSPRKIAARDVGNRRICDAVAQDPEDPILVLGSSEEINPQSPSVETVTTMSGNRNDNAGNVDSDDEDSSNIFIRTSLDLKKKAPVFKSVEVKKTPTDSQTFSPSAKRVLTFPDSAASQTGIRDTAASQSGIRDTSASQSGISSAKNQLIDVATSTDHSPPLSSSVNGSDPPAGVIELSSESVPVPNLVLEVGTLGADDQLIAAEDWSQPMEQEIFHSPVKILPKLNDKEMEQVSTTVHNFSPSSSKISLSISRTPQKAKTSSSIKSPAEDTKKLPHSSQSPSKKTPSKFLRSPSRSPKKGSPSKTSSPKKYNLAALSGNVLLEHSINECKRYAQMTFKMNATNRKVAEDYLVLDLPEKILLHYLLVRKWSWIREVDMKYDKVVHHMSNSLTALESKGFLERMSTSEDLKVILDELKLPELVELSKLQNLDKKGTKKDLVDRLTKFASRQGGLGFSAKNLKSVMKERAVKSLGRCWKVAEGPRIALQQIFEASMCPVFLEGQFYTFQERLRGMELLMNEVKFNGRKLVPFSLSEEQLFTTPTQFDEYVSSVIMKYDILAASIKRDHAEGARLAAEVLQNLKIYLGSTALHEFLQRTPRHLWRYTACSNYSSALDKGIEFLKRSKNYKTALEACNVLLQQDIFRRHARGHWYAEKILLMDKHLKSSPEEIFVVLLNGLEEELTPIGRLELSKKAEGILNKKKNGLLPDKKLEILKLIRMPKLNHPVKEIKATEAPNVSTGKRQTFVELTAEGEQVYSNVEQTARNEYMGDFPEGLHDEGSFLKNIILAAFWPVIYTPVEKAFLSRYQHCPLDWGTTAFYKARHGIIKDHMAKLRSGGLDGIMISITETITSFCNFHSIVNWSYVSFDMLPTIRKLLACLTVDKFLLLAEYLLENYRERRSGWPDLTLWNFCALRFLLVEVKSPNDELSFKQIVWLEKFAKMGIPVEECRVNPTNKGKKRQARALAIVQSTENC</sequence>
<dbReference type="InterPro" id="IPR014883">
    <property type="entry name" value="VRR_NUC"/>
</dbReference>
<keyword evidence="3 8" id="KW-0540">Nuclease</keyword>